<evidence type="ECO:0000259" key="1">
    <source>
        <dbReference type="Pfam" id="PF18604"/>
    </source>
</evidence>
<dbReference type="STRING" id="1244108.SAMN05444004_108103"/>
<dbReference type="InterPro" id="IPR040754">
    <property type="entry name" value="PreAtp-grasp"/>
</dbReference>
<accession>A0A1H3RGV5</accession>
<dbReference type="Proteomes" id="UP000198914">
    <property type="component" value="Unassembled WGS sequence"/>
</dbReference>
<proteinExistence type="predicted"/>
<reference evidence="3" key="1">
    <citation type="submission" date="2016-10" db="EMBL/GenBank/DDBJ databases">
        <authorList>
            <person name="Varghese N."/>
            <person name="Submissions S."/>
        </authorList>
    </citation>
    <scope>NUCLEOTIDE SEQUENCE [LARGE SCALE GENOMIC DNA]</scope>
    <source>
        <strain evidence="3">DSM 100420</strain>
    </source>
</reference>
<dbReference type="RefSeq" id="WP_092645772.1">
    <property type="nucleotide sequence ID" value="NZ_FNPX01000008.1"/>
</dbReference>
<evidence type="ECO:0000313" key="3">
    <source>
        <dbReference type="Proteomes" id="UP000198914"/>
    </source>
</evidence>
<dbReference type="AlphaFoldDB" id="A0A1H3RGV5"/>
<sequence length="471" mass="51328">MTDRNPPTDRGDQRLVADLLDDEPALLSSLNFGPYVAQGRADGPSLLIGDQSEIALFVSAQASRLDYRMALLAKSGDSVLVRRRVRCFEDYLAEVLGQEDVTYLHGSADDARPVAQQVRTSGKILEMLAYSVQRSSGLILKPYLTTGHSWRLAQSLGEATKCCIHVWGPSPRLAQRVNNKLWFGQLARSILGNQATPPTQAAYGPAAAAGLVSRMSRTCSQIVVKVPDSAGSAGNLRLDTATVRGKSLDDLRNFLLRRIRTFGWQDTYPILVGVWDEDVTCSPSAQIWVPRVQDGPPVVEGIFEQHVRDSAATFVGASPSTLPQVLQDHLSAEALRIAGILQRLGYFGRCSFDAVIFRAADGIGKIHWIECNGRWSGVSIPMTAAAILSGTRPGPAISIVQELHPGRQMQTKALLQRLGDLLFRFGHNKTGVVVMSPPEHDDGTQINLLSMSQTQADCDGILHEAMQRILD</sequence>
<keyword evidence="3" id="KW-1185">Reference proteome</keyword>
<name>A0A1H3RGV5_9RHOB</name>
<dbReference type="OrthoDB" id="233008at2"/>
<gene>
    <name evidence="2" type="ORF">SAMN05444004_108103</name>
</gene>
<evidence type="ECO:0000313" key="2">
    <source>
        <dbReference type="EMBL" id="SDZ24575.1"/>
    </source>
</evidence>
<protein>
    <recommendedName>
        <fullName evidence="1">Pre ATP-grasp domain-containing protein</fullName>
    </recommendedName>
</protein>
<organism evidence="2 3">
    <name type="scientific">Jannaschia faecimaris</name>
    <dbReference type="NCBI Taxonomy" id="1244108"/>
    <lineage>
        <taxon>Bacteria</taxon>
        <taxon>Pseudomonadati</taxon>
        <taxon>Pseudomonadota</taxon>
        <taxon>Alphaproteobacteria</taxon>
        <taxon>Rhodobacterales</taxon>
        <taxon>Roseobacteraceae</taxon>
        <taxon>Jannaschia</taxon>
    </lineage>
</organism>
<dbReference type="EMBL" id="FNPX01000008">
    <property type="protein sequence ID" value="SDZ24575.1"/>
    <property type="molecule type" value="Genomic_DNA"/>
</dbReference>
<dbReference type="Pfam" id="PF18604">
    <property type="entry name" value="PreAtp-grasp"/>
    <property type="match status" value="1"/>
</dbReference>
<feature type="domain" description="Pre ATP-grasp" evidence="1">
    <location>
        <begin position="67"/>
        <end position="157"/>
    </location>
</feature>